<dbReference type="InterPro" id="IPR036179">
    <property type="entry name" value="Ig-like_dom_sf"/>
</dbReference>
<evidence type="ECO:0000256" key="8">
    <source>
        <dbReference type="SAM" id="Phobius"/>
    </source>
</evidence>
<dbReference type="OrthoDB" id="8855at10239"/>
<dbReference type="Pfam" id="PF07654">
    <property type="entry name" value="C1-set"/>
    <property type="match status" value="1"/>
</dbReference>
<evidence type="ECO:0000259" key="9">
    <source>
        <dbReference type="PROSITE" id="PS50835"/>
    </source>
</evidence>
<dbReference type="InterPro" id="IPR007110">
    <property type="entry name" value="Ig-like_dom"/>
</dbReference>
<evidence type="ECO:0000256" key="3">
    <source>
        <dbReference type="ARBA" id="ARBA00022581"/>
    </source>
</evidence>
<sequence>MERSFFNLQRTVVLLACLTLFVNEAGSQSTTVSTATSSTTAMVSTNNVGRTKTTVTPHAANNDDRVSMTFAEYNKNYTMRCIIPKINDSMISGSKNLTVSVYFHKGFAEYGIDAVNVDSGDENIGSDDDLNSTNVIHEPATDNADYLVTKVFAASYTTNYTVDVNIKNPHKYSVEVTPNSDVLLLTIRSITIGDEGIYMWEFSNGNATIHRSFVKLEVYKVPSKVEVTAPPRLVGNPFDAICFITNFYPQKSVKVYWYKNSEEVNHDLYETVYETGFNGLTSAISTLTVMETKNRPPPALKCVASITLGNADKVIEHGSEVIPSMYFEPTVTAYVNGYGKVVCKAKCVLPNTVGITWTVGGVIEKELWPAAGVTESGVCEEHPGLVNIVGQRDLSEENGPLEYKCHLIGYPHGLPDFTASVIFDASPELMAKPVIITAALALLAASVLGSLIMITALCLYYSRDTYGL</sequence>
<keyword evidence="10" id="KW-0946">Virion</keyword>
<protein>
    <submittedName>
        <fullName evidence="10">Envelope glycoprotein C</fullName>
    </submittedName>
</protein>
<evidence type="ECO:0000313" key="10">
    <source>
        <dbReference type="EMBL" id="SCO83513.1"/>
    </source>
</evidence>
<dbReference type="KEGG" id="vg:30902396"/>
<evidence type="ECO:0000256" key="5">
    <source>
        <dbReference type="ARBA" id="ARBA00022989"/>
    </source>
</evidence>
<accession>A0A1R3T437</accession>
<proteinExistence type="inferred from homology"/>
<dbReference type="GeneID" id="30902396"/>
<keyword evidence="6 8" id="KW-0472">Membrane</keyword>
<dbReference type="EMBL" id="LT608135">
    <property type="protein sequence ID" value="SCO83513.1"/>
    <property type="molecule type" value="Genomic_DNA"/>
</dbReference>
<evidence type="ECO:0000256" key="7">
    <source>
        <dbReference type="ARBA" id="ARBA00023180"/>
    </source>
</evidence>
<dbReference type="InterPro" id="IPR013783">
    <property type="entry name" value="Ig-like_fold"/>
</dbReference>
<dbReference type="PROSITE" id="PS50835">
    <property type="entry name" value="IG_LIKE"/>
    <property type="match status" value="1"/>
</dbReference>
<keyword evidence="4 8" id="KW-0812">Transmembrane</keyword>
<evidence type="ECO:0000256" key="4">
    <source>
        <dbReference type="ARBA" id="ARBA00022692"/>
    </source>
</evidence>
<keyword evidence="5 8" id="KW-1133">Transmembrane helix</keyword>
<evidence type="ECO:0000256" key="2">
    <source>
        <dbReference type="ARBA" id="ARBA00005284"/>
    </source>
</evidence>
<dbReference type="GO" id="GO:0016020">
    <property type="term" value="C:membrane"/>
    <property type="evidence" value="ECO:0007669"/>
    <property type="project" value="UniProtKB-SubCell"/>
</dbReference>
<dbReference type="PRINTS" id="PR00668">
    <property type="entry name" value="GLYCPROTEINC"/>
</dbReference>
<feature type="domain" description="Ig-like" evidence="9">
    <location>
        <begin position="222"/>
        <end position="316"/>
    </location>
</feature>
<gene>
    <name evidence="10" type="primary">UL44</name>
</gene>
<dbReference type="RefSeq" id="YP_009342359.1">
    <property type="nucleotide sequence ID" value="NC_033464.1"/>
</dbReference>
<dbReference type="Proteomes" id="UP000203542">
    <property type="component" value="Segment"/>
</dbReference>
<dbReference type="InterPro" id="IPR001038">
    <property type="entry name" value="GA_GC"/>
</dbReference>
<feature type="transmembrane region" description="Helical" evidence="8">
    <location>
        <begin position="434"/>
        <end position="461"/>
    </location>
</feature>
<reference evidence="10" key="1">
    <citation type="submission" date="2016-08" db="EMBL/GenBank/DDBJ databases">
        <authorList>
            <person name="Seilhamer J.J."/>
        </authorList>
    </citation>
    <scope>NUCLEOTIDE SEQUENCE [LARGE SCALE GENOMIC DNA]</scope>
    <source>
        <strain evidence="10">Lib01004</strain>
    </source>
</reference>
<keyword evidence="7" id="KW-0325">Glycoprotein</keyword>
<comment type="subcellular location">
    <subcellularLocation>
        <location evidence="1">Membrane</location>
        <topology evidence="1">Single-pass membrane protein</topology>
    </subcellularLocation>
</comment>
<keyword evidence="11" id="KW-1185">Reference proteome</keyword>
<evidence type="ECO:0000256" key="1">
    <source>
        <dbReference type="ARBA" id="ARBA00004167"/>
    </source>
</evidence>
<keyword evidence="3" id="KW-0945">Host-virus interaction</keyword>
<dbReference type="SUPFAM" id="SSF48726">
    <property type="entry name" value="Immunoglobulin"/>
    <property type="match status" value="2"/>
</dbReference>
<evidence type="ECO:0000313" key="11">
    <source>
        <dbReference type="Proteomes" id="UP000203542"/>
    </source>
</evidence>
<name>A0A1R3T437_9ALPH</name>
<dbReference type="Pfam" id="PF02124">
    <property type="entry name" value="Marek_A"/>
    <property type="match status" value="1"/>
</dbReference>
<evidence type="ECO:0000256" key="6">
    <source>
        <dbReference type="ARBA" id="ARBA00023136"/>
    </source>
</evidence>
<dbReference type="GO" id="GO:0019031">
    <property type="term" value="C:viral envelope"/>
    <property type="evidence" value="ECO:0007669"/>
    <property type="project" value="UniProtKB-KW"/>
</dbReference>
<dbReference type="InterPro" id="IPR003597">
    <property type="entry name" value="Ig_C1-set"/>
</dbReference>
<comment type="similarity">
    <text evidence="2">Belongs to the herpesviridae glycoprotein C family.</text>
</comment>
<organism evidence="10">
    <name type="scientific">Spheniscid alphaherpesvirus 1</name>
    <dbReference type="NCBI Taxonomy" id="2560777"/>
    <lineage>
        <taxon>Viruses</taxon>
        <taxon>Duplodnaviria</taxon>
        <taxon>Heunggongvirae</taxon>
        <taxon>Peploviricota</taxon>
        <taxon>Herviviricetes</taxon>
        <taxon>Herpesvirales</taxon>
        <taxon>Orthoherpesviridae</taxon>
        <taxon>Alphaherpesvirinae</taxon>
        <taxon>Mardivirus</taxon>
        <taxon>Mardivirus spheniscidalpha1</taxon>
    </lineage>
</organism>
<keyword evidence="10" id="KW-0261">Viral envelope protein</keyword>
<dbReference type="Gene3D" id="2.60.40.10">
    <property type="entry name" value="Immunoglobulins"/>
    <property type="match status" value="2"/>
</dbReference>